<dbReference type="SUPFAM" id="SSF69279">
    <property type="entry name" value="Phage tail proteins"/>
    <property type="match status" value="1"/>
</dbReference>
<protein>
    <recommendedName>
        <fullName evidence="3">Phage late control D family protein</fullName>
    </recommendedName>
</protein>
<name>A0ABS9L6W8_9MICC</name>
<evidence type="ECO:0000313" key="1">
    <source>
        <dbReference type="EMBL" id="MCG2622426.1"/>
    </source>
</evidence>
<dbReference type="RefSeq" id="WP_237820699.1">
    <property type="nucleotide sequence ID" value="NZ_JAKLTQ010000006.1"/>
</dbReference>
<comment type="caution">
    <text evidence="1">The sequence shown here is derived from an EMBL/GenBank/DDBJ whole genome shotgun (WGS) entry which is preliminary data.</text>
</comment>
<dbReference type="EMBL" id="JAKLTQ010000006">
    <property type="protein sequence ID" value="MCG2622426.1"/>
    <property type="molecule type" value="Genomic_DNA"/>
</dbReference>
<evidence type="ECO:0000313" key="2">
    <source>
        <dbReference type="Proteomes" id="UP001165368"/>
    </source>
</evidence>
<gene>
    <name evidence="1" type="ORF">LVY72_10930</name>
</gene>
<evidence type="ECO:0008006" key="3">
    <source>
        <dbReference type="Google" id="ProtNLM"/>
    </source>
</evidence>
<dbReference type="Proteomes" id="UP001165368">
    <property type="component" value="Unassembled WGS sequence"/>
</dbReference>
<dbReference type="Pfam" id="PF05954">
    <property type="entry name" value="Phage_GPD"/>
    <property type="match status" value="1"/>
</dbReference>
<keyword evidence="2" id="KW-1185">Reference proteome</keyword>
<proteinExistence type="predicted"/>
<reference evidence="1" key="1">
    <citation type="submission" date="2022-01" db="EMBL/GenBank/DDBJ databases">
        <authorList>
            <person name="Jo J.-H."/>
            <person name="Im W.-T."/>
        </authorList>
    </citation>
    <scope>NUCLEOTIDE SEQUENCE</scope>
    <source>
        <strain evidence="1">I2-34</strain>
    </source>
</reference>
<accession>A0ABS9L6W8</accession>
<organism evidence="1 2">
    <name type="scientific">Arthrobacter hankyongi</name>
    <dbReference type="NCBI Taxonomy" id="2904801"/>
    <lineage>
        <taxon>Bacteria</taxon>
        <taxon>Bacillati</taxon>
        <taxon>Actinomycetota</taxon>
        <taxon>Actinomycetes</taxon>
        <taxon>Micrococcales</taxon>
        <taxon>Micrococcaceae</taxon>
        <taxon>Arthrobacter</taxon>
    </lineage>
</organism>
<sequence>MEQEKLRIEIGGEELPELYDDLVTLEVELDDELAGMFRISVAVPQRSDGTWPWLDDERIRLWQPVVITAGLGDEQEKLFSGYITHLRPGFPGGPDQCQLEVWGMDASVLMDRQTMLKDWPNRKDSDIAAEVFSSYGLGSEVTDTGVVHDSGVSTIIQRETDIRFLKRLARRNGFECYLSGTMGHFGPPELHRFPQPVLNVQCGEETTVTQLSLEVNAVAPSAVAMAQLDQLGKEILDVAVEKTSLKRLGADPPASYLPAGMKAGLTRLGQTVTTGRSEMEILCQGLYDRGEWFVTGEGEVAANQYGTILMPRRTVTVKGIGKNYSGVYYVSRVTHVFTPSGYTQVFTVQRNALMPAGSEKFSGGQLPELPM</sequence>